<dbReference type="Proteomes" id="UP001595528">
    <property type="component" value="Unassembled WGS sequence"/>
</dbReference>
<dbReference type="PROSITE" id="PS00893">
    <property type="entry name" value="NUDIX_BOX"/>
    <property type="match status" value="1"/>
</dbReference>
<dbReference type="Pfam" id="PF00293">
    <property type="entry name" value="NUDIX"/>
    <property type="match status" value="1"/>
</dbReference>
<organism evidence="4 5">
    <name type="scientific">Marinibaculum pumilum</name>
    <dbReference type="NCBI Taxonomy" id="1766165"/>
    <lineage>
        <taxon>Bacteria</taxon>
        <taxon>Pseudomonadati</taxon>
        <taxon>Pseudomonadota</taxon>
        <taxon>Alphaproteobacteria</taxon>
        <taxon>Rhodospirillales</taxon>
        <taxon>Rhodospirillaceae</taxon>
        <taxon>Marinibaculum</taxon>
    </lineage>
</organism>
<keyword evidence="2" id="KW-0378">Hydrolase</keyword>
<evidence type="ECO:0000313" key="4">
    <source>
        <dbReference type="EMBL" id="MFC3230156.1"/>
    </source>
</evidence>
<dbReference type="RefSeq" id="WP_379905052.1">
    <property type="nucleotide sequence ID" value="NZ_JBHRTR010000036.1"/>
</dbReference>
<dbReference type="InterPro" id="IPR015797">
    <property type="entry name" value="NUDIX_hydrolase-like_dom_sf"/>
</dbReference>
<dbReference type="PANTHER" id="PTHR43046:SF16">
    <property type="entry name" value="ADP-RIBOSE PYROPHOSPHATASE YJHB-RELATED"/>
    <property type="match status" value="1"/>
</dbReference>
<dbReference type="PROSITE" id="PS51462">
    <property type="entry name" value="NUDIX"/>
    <property type="match status" value="1"/>
</dbReference>
<dbReference type="SUPFAM" id="SSF55811">
    <property type="entry name" value="Nudix"/>
    <property type="match status" value="1"/>
</dbReference>
<comment type="cofactor">
    <cofactor evidence="1">
        <name>Mg(2+)</name>
        <dbReference type="ChEBI" id="CHEBI:18420"/>
    </cofactor>
</comment>
<evidence type="ECO:0000259" key="3">
    <source>
        <dbReference type="PROSITE" id="PS51462"/>
    </source>
</evidence>
<dbReference type="PANTHER" id="PTHR43046">
    <property type="entry name" value="GDP-MANNOSE MANNOSYL HYDROLASE"/>
    <property type="match status" value="1"/>
</dbReference>
<evidence type="ECO:0000313" key="5">
    <source>
        <dbReference type="Proteomes" id="UP001595528"/>
    </source>
</evidence>
<feature type="domain" description="Nudix hydrolase" evidence="3">
    <location>
        <begin position="4"/>
        <end position="133"/>
    </location>
</feature>
<evidence type="ECO:0000256" key="2">
    <source>
        <dbReference type="ARBA" id="ARBA00022801"/>
    </source>
</evidence>
<dbReference type="InterPro" id="IPR000086">
    <property type="entry name" value="NUDIX_hydrolase_dom"/>
</dbReference>
<dbReference type="InterPro" id="IPR020084">
    <property type="entry name" value="NUDIX_hydrolase_CS"/>
</dbReference>
<keyword evidence="5" id="KW-1185">Reference proteome</keyword>
<protein>
    <submittedName>
        <fullName evidence="4">NUDIX domain-containing protein</fullName>
    </submittedName>
</protein>
<comment type="caution">
    <text evidence="4">The sequence shown here is derived from an EMBL/GenBank/DDBJ whole genome shotgun (WGS) entry which is preliminary data.</text>
</comment>
<dbReference type="EMBL" id="JBHRTR010000036">
    <property type="protein sequence ID" value="MFC3230156.1"/>
    <property type="molecule type" value="Genomic_DNA"/>
</dbReference>
<proteinExistence type="predicted"/>
<reference evidence="5" key="1">
    <citation type="journal article" date="2019" name="Int. J. Syst. Evol. Microbiol.">
        <title>The Global Catalogue of Microorganisms (GCM) 10K type strain sequencing project: providing services to taxonomists for standard genome sequencing and annotation.</title>
        <authorList>
            <consortium name="The Broad Institute Genomics Platform"/>
            <consortium name="The Broad Institute Genome Sequencing Center for Infectious Disease"/>
            <person name="Wu L."/>
            <person name="Ma J."/>
        </authorList>
    </citation>
    <scope>NUCLEOTIDE SEQUENCE [LARGE SCALE GENOMIC DNA]</scope>
    <source>
        <strain evidence="5">KCTC 42964</strain>
    </source>
</reference>
<gene>
    <name evidence="4" type="ORF">ACFOGJ_23100</name>
</gene>
<name>A0ABV7L668_9PROT</name>
<evidence type="ECO:0000256" key="1">
    <source>
        <dbReference type="ARBA" id="ARBA00001946"/>
    </source>
</evidence>
<accession>A0ABV7L668</accession>
<sequence>MPGIGRHGVLAVVWRHGRVLLVRRARRPQAGLWGFPGGHRLPEESDRDAALRELAEETGLAAAVLPGPPLAAVRFRDQATGRHYILRPVRLVAASLAARAASDAAAIGWFRPDALPRRLCPDVRRVVRLTAPDRPPPVRRIPR</sequence>
<dbReference type="Gene3D" id="3.90.79.10">
    <property type="entry name" value="Nucleoside Triphosphate Pyrophosphohydrolase"/>
    <property type="match status" value="1"/>
</dbReference>